<comment type="subunit">
    <text evidence="12">Homodimer.</text>
</comment>
<dbReference type="GO" id="GO:0006508">
    <property type="term" value="P:proteolysis"/>
    <property type="evidence" value="ECO:0007669"/>
    <property type="project" value="InterPro"/>
</dbReference>
<dbReference type="InterPro" id="IPR039418">
    <property type="entry name" value="LexA-like"/>
</dbReference>
<dbReference type="PRINTS" id="PR00726">
    <property type="entry name" value="LEXASERPTASE"/>
</dbReference>
<evidence type="ECO:0000259" key="14">
    <source>
        <dbReference type="Pfam" id="PF00717"/>
    </source>
</evidence>
<keyword evidence="11 12" id="KW-0742">SOS response</keyword>
<dbReference type="InterPro" id="IPR036388">
    <property type="entry name" value="WH-like_DNA-bd_sf"/>
</dbReference>
<dbReference type="SUPFAM" id="SSF46785">
    <property type="entry name" value="Winged helix' DNA-binding domain"/>
    <property type="match status" value="1"/>
</dbReference>
<evidence type="ECO:0000256" key="3">
    <source>
        <dbReference type="ARBA" id="ARBA00022705"/>
    </source>
</evidence>
<evidence type="ECO:0000256" key="1">
    <source>
        <dbReference type="ARBA" id="ARBA00007484"/>
    </source>
</evidence>
<evidence type="ECO:0000313" key="17">
    <source>
        <dbReference type="Proteomes" id="UP000058636"/>
    </source>
</evidence>
<evidence type="ECO:0000256" key="10">
    <source>
        <dbReference type="ARBA" id="ARBA00023204"/>
    </source>
</evidence>
<dbReference type="SUPFAM" id="SSF51306">
    <property type="entry name" value="LexA/Signal peptidase"/>
    <property type="match status" value="1"/>
</dbReference>
<feature type="domain" description="Peptidase S24/S26A/S26B/S26C" evidence="14">
    <location>
        <begin position="76"/>
        <end position="191"/>
    </location>
</feature>
<dbReference type="InterPro" id="IPR006200">
    <property type="entry name" value="LexA"/>
</dbReference>
<dbReference type="PANTHER" id="PTHR33516">
    <property type="entry name" value="LEXA REPRESSOR"/>
    <property type="match status" value="1"/>
</dbReference>
<dbReference type="PANTHER" id="PTHR33516:SF2">
    <property type="entry name" value="LEXA REPRESSOR-RELATED"/>
    <property type="match status" value="1"/>
</dbReference>
<evidence type="ECO:0000256" key="5">
    <source>
        <dbReference type="ARBA" id="ARBA00022801"/>
    </source>
</evidence>
<dbReference type="EMBL" id="LGFG01000007">
    <property type="protein sequence ID" value="KUK23724.1"/>
    <property type="molecule type" value="Genomic_DNA"/>
</dbReference>
<dbReference type="Pfam" id="PF01726">
    <property type="entry name" value="LexA_DNA_bind"/>
    <property type="match status" value="1"/>
</dbReference>
<feature type="site" description="Cleavage; by autolysis" evidence="12">
    <location>
        <begin position="83"/>
        <end position="84"/>
    </location>
</feature>
<gene>
    <name evidence="12" type="primary">lexA</name>
    <name evidence="16" type="ORF">XD57_0190</name>
</gene>
<comment type="caution">
    <text evidence="12">Lacks conserved residue(s) required for the propagation of feature annotation.</text>
</comment>
<dbReference type="Gene3D" id="1.10.10.10">
    <property type="entry name" value="Winged helix-like DNA-binding domain superfamily/Winged helix DNA-binding domain"/>
    <property type="match status" value="1"/>
</dbReference>
<evidence type="ECO:0000256" key="2">
    <source>
        <dbReference type="ARBA" id="ARBA00022491"/>
    </source>
</evidence>
<evidence type="ECO:0000313" key="16">
    <source>
        <dbReference type="EMBL" id="KUK23724.1"/>
    </source>
</evidence>
<keyword evidence="3 12" id="KW-0235">DNA replication</keyword>
<feature type="domain" description="LexA repressor DNA-binding" evidence="15">
    <location>
        <begin position="1"/>
        <end position="64"/>
    </location>
</feature>
<dbReference type="InterPro" id="IPR006199">
    <property type="entry name" value="LexA_DNA-bd_dom"/>
</dbReference>
<dbReference type="GO" id="GO:0006260">
    <property type="term" value="P:DNA replication"/>
    <property type="evidence" value="ECO:0007669"/>
    <property type="project" value="UniProtKB-UniRule"/>
</dbReference>
<dbReference type="InterPro" id="IPR050077">
    <property type="entry name" value="LexA_repressor"/>
</dbReference>
<sequence>MKDLTERQRKVLLFIEEFIEKNGYPPSVREIARRFRITPRGALLHLIALEKKGYIERKNGKPRALRVSKSIRNKIPLIGEIRAGEKREAIEYLEDYIEIPESFLSSGYDHFLLKVKGESMIEEHICDGDLVLVRRQDWAQNGDIVVAMVDGEVTLKKFYQRGDTVELRPANREMSSMFFKAEKVKILGKVVGVFRKL</sequence>
<dbReference type="InterPro" id="IPR006197">
    <property type="entry name" value="Peptidase_S24_LexA"/>
</dbReference>
<evidence type="ECO:0000256" key="8">
    <source>
        <dbReference type="ARBA" id="ARBA00023125"/>
    </source>
</evidence>
<keyword evidence="7 12" id="KW-0805">Transcription regulation</keyword>
<evidence type="ECO:0000256" key="9">
    <source>
        <dbReference type="ARBA" id="ARBA00023163"/>
    </source>
</evidence>
<comment type="similarity">
    <text evidence="1 12 13">Belongs to the peptidase S24 family.</text>
</comment>
<evidence type="ECO:0000256" key="6">
    <source>
        <dbReference type="ARBA" id="ARBA00022813"/>
    </source>
</evidence>
<keyword evidence="6 12" id="KW-0068">Autocatalytic cleavage</keyword>
<comment type="function">
    <text evidence="12">Represses a number of genes involved in the response to DNA damage (SOS response), including recA and lexA. In the presence of single-stranded DNA, RecA interacts with LexA causing an autocatalytic cleavage which disrupts the DNA-binding part of LexA, leading to derepression of the SOS regulon and eventually DNA repair.</text>
</comment>
<dbReference type="GO" id="GO:0004252">
    <property type="term" value="F:serine-type endopeptidase activity"/>
    <property type="evidence" value="ECO:0007669"/>
    <property type="project" value="UniProtKB-UniRule"/>
</dbReference>
<dbReference type="FunFam" id="2.10.109.10:FF:000001">
    <property type="entry name" value="LexA repressor"/>
    <property type="match status" value="1"/>
</dbReference>
<dbReference type="InterPro" id="IPR036390">
    <property type="entry name" value="WH_DNA-bd_sf"/>
</dbReference>
<protein>
    <recommendedName>
        <fullName evidence="12">LexA repressor</fullName>
        <ecNumber evidence="12">3.4.21.88</ecNumber>
    </recommendedName>
</protein>
<dbReference type="GO" id="GO:0045892">
    <property type="term" value="P:negative regulation of DNA-templated transcription"/>
    <property type="evidence" value="ECO:0007669"/>
    <property type="project" value="UniProtKB-UniRule"/>
</dbReference>
<dbReference type="GO" id="GO:0009432">
    <property type="term" value="P:SOS response"/>
    <property type="evidence" value="ECO:0007669"/>
    <property type="project" value="UniProtKB-UniRule"/>
</dbReference>
<proteinExistence type="inferred from homology"/>
<accession>A0A117L3L6</accession>
<keyword evidence="5 12" id="KW-0378">Hydrolase</keyword>
<comment type="caution">
    <text evidence="16">The sequence shown here is derived from an EMBL/GenBank/DDBJ whole genome shotgun (WGS) entry which is preliminary data.</text>
</comment>
<dbReference type="CDD" id="cd06529">
    <property type="entry name" value="S24_LexA-like"/>
    <property type="match status" value="1"/>
</dbReference>
<evidence type="ECO:0000256" key="4">
    <source>
        <dbReference type="ARBA" id="ARBA00022763"/>
    </source>
</evidence>
<keyword evidence="8 12" id="KW-0238">DNA-binding</keyword>
<evidence type="ECO:0000256" key="13">
    <source>
        <dbReference type="RuleBase" id="RU003991"/>
    </source>
</evidence>
<dbReference type="EC" id="3.4.21.88" evidence="12"/>
<dbReference type="GO" id="GO:0003677">
    <property type="term" value="F:DNA binding"/>
    <property type="evidence" value="ECO:0007669"/>
    <property type="project" value="UniProtKB-UniRule"/>
</dbReference>
<organism evidence="16 17">
    <name type="scientific">Thermotoga petrophila</name>
    <dbReference type="NCBI Taxonomy" id="93929"/>
    <lineage>
        <taxon>Bacteria</taxon>
        <taxon>Thermotogati</taxon>
        <taxon>Thermotogota</taxon>
        <taxon>Thermotogae</taxon>
        <taxon>Thermotogales</taxon>
        <taxon>Thermotogaceae</taxon>
        <taxon>Thermotoga</taxon>
    </lineage>
</organism>
<keyword evidence="10 12" id="KW-0234">DNA repair</keyword>
<keyword evidence="4 12" id="KW-0227">DNA damage</keyword>
<dbReference type="PATRIC" id="fig|93930.3.peg.819"/>
<dbReference type="InterPro" id="IPR015927">
    <property type="entry name" value="Peptidase_S24_S26A/B/C"/>
</dbReference>
<reference evidence="16 17" key="1">
    <citation type="journal article" date="2015" name="MBio">
        <title>Genome-Resolved Metagenomic Analysis Reveals Roles for Candidate Phyla and Other Microbial Community Members in Biogeochemical Transformations in Oil Reservoirs.</title>
        <authorList>
            <person name="Hu P."/>
            <person name="Tom L."/>
            <person name="Singh A."/>
            <person name="Thomas B.C."/>
            <person name="Baker B.J."/>
            <person name="Piceno Y.M."/>
            <person name="Andersen G.L."/>
            <person name="Banfield J.F."/>
        </authorList>
    </citation>
    <scope>NUCLEOTIDE SEQUENCE [LARGE SCALE GENOMIC DNA]</scope>
    <source>
        <strain evidence="16">46_26</strain>
    </source>
</reference>
<dbReference type="Pfam" id="PF00717">
    <property type="entry name" value="Peptidase_S24"/>
    <property type="match status" value="1"/>
</dbReference>
<evidence type="ECO:0000256" key="12">
    <source>
        <dbReference type="HAMAP-Rule" id="MF_00015"/>
    </source>
</evidence>
<evidence type="ECO:0000259" key="15">
    <source>
        <dbReference type="Pfam" id="PF01726"/>
    </source>
</evidence>
<feature type="active site" description="For autocatalytic cleavage activity" evidence="12">
    <location>
        <position position="156"/>
    </location>
</feature>
<comment type="catalytic activity">
    <reaction evidence="12">
        <text>Hydrolysis of Ala-|-Gly bond in repressor LexA.</text>
        <dbReference type="EC" id="3.4.21.88"/>
    </reaction>
</comment>
<dbReference type="InterPro" id="IPR036286">
    <property type="entry name" value="LexA/Signal_pep-like_sf"/>
</dbReference>
<dbReference type="GO" id="GO:0006281">
    <property type="term" value="P:DNA repair"/>
    <property type="evidence" value="ECO:0007669"/>
    <property type="project" value="UniProtKB-UniRule"/>
</dbReference>
<dbReference type="NCBIfam" id="TIGR00498">
    <property type="entry name" value="lexA"/>
    <property type="match status" value="1"/>
</dbReference>
<dbReference type="AlphaFoldDB" id="A0A117L3L6"/>
<name>A0A117L3L6_9THEM</name>
<keyword evidence="2 12" id="KW-0678">Repressor</keyword>
<evidence type="ECO:0000256" key="7">
    <source>
        <dbReference type="ARBA" id="ARBA00023015"/>
    </source>
</evidence>
<evidence type="ECO:0000256" key="11">
    <source>
        <dbReference type="ARBA" id="ARBA00023236"/>
    </source>
</evidence>
<dbReference type="HAMAP" id="MF_00015">
    <property type="entry name" value="LexA"/>
    <property type="match status" value="1"/>
</dbReference>
<keyword evidence="9 12" id="KW-0804">Transcription</keyword>
<dbReference type="Proteomes" id="UP000058636">
    <property type="component" value="Unassembled WGS sequence"/>
</dbReference>
<dbReference type="Gene3D" id="2.10.109.10">
    <property type="entry name" value="Umud Fragment, subunit A"/>
    <property type="match status" value="1"/>
</dbReference>
<feature type="active site" description="For autocatalytic cleavage activity" evidence="12">
    <location>
        <position position="119"/>
    </location>
</feature>